<sequence>MLIELAITLATAFMAPVQERQQASRTEIIFVRETKVPCTGVAPMECLQIRKPEDKEWSNLYGNIAGFKYVPGYRYRLRVRVSRVNNPPADASSIQYSLIKILNRTKVKELSPNNSIGNALNKRWTLVKMNGEELKQSGIWMEFDTKENRMHGKSGCNGMMGGYTLSVNNISFTKTAGTLMACPDSNMMRREYEFMKQLGDQSFQIQVAGSMVTLMQQGTPVFQFRLGNKGDNSSGNVNMALGGRKWILTKLNGTDVSNATGMFLMFDAQKKRFSGKGGCNNIFGAYTNNNNTISFKQAASTRMACTDNTVAQRESEFIKTLSDHSYRYEIGEGTLSLYNNDNLVMQFITEGSQPIANITLGGRRWTLEKLNDTDLSDVTGMYLEFDARKKRFSGKGGCNNISGAYTNINNTITFKQAISTRMACLDNDAAQRESEFLKTLSDRSYRYEIDDRTLNLYDNDKLVMQFSTEGSHPVASGNMREWAFIGSKKWNVIKLNDETLANSGIWLQFDINKKRYNGKGGCNNIAGTYTSAKEDITFSRAISTRMACPDPNVMRRESTFLNLLSEKTYRFDIADQTLNLYDKDGKIVIMFGMQNK</sequence>
<dbReference type="PANTHER" id="PTHR35535:SF1">
    <property type="entry name" value="HEAT SHOCK PROTEIN HSLJ"/>
    <property type="match status" value="1"/>
</dbReference>
<dbReference type="Proteomes" id="UP000260644">
    <property type="component" value="Unassembled WGS sequence"/>
</dbReference>
<evidence type="ECO:0000313" key="3">
    <source>
        <dbReference type="EMBL" id="RFS23306.1"/>
    </source>
</evidence>
<dbReference type="InterPro" id="IPR025485">
    <property type="entry name" value="DUF4377"/>
</dbReference>
<evidence type="ECO:0000259" key="2">
    <source>
        <dbReference type="Pfam" id="PF14302"/>
    </source>
</evidence>
<dbReference type="InterPro" id="IPR053147">
    <property type="entry name" value="Hsp_HslJ-like"/>
</dbReference>
<comment type="caution">
    <text evidence="3">The sequence shown here is derived from an EMBL/GenBank/DDBJ whole genome shotgun (WGS) entry which is preliminary data.</text>
</comment>
<dbReference type="InterPro" id="IPR005184">
    <property type="entry name" value="DUF306_Meta_HslJ"/>
</dbReference>
<feature type="domain" description="DUF4377" evidence="2">
    <location>
        <begin position="31"/>
        <end position="103"/>
    </location>
</feature>
<proteinExistence type="predicted"/>
<dbReference type="OrthoDB" id="880459at2"/>
<protein>
    <submittedName>
        <fullName evidence="3">META domain-containing protein</fullName>
    </submittedName>
</protein>
<reference evidence="3 4" key="1">
    <citation type="submission" date="2018-07" db="EMBL/GenBank/DDBJ databases">
        <title>Chitinophaga K2CV101002-2 sp. nov., isolated from a monsoon evergreen broad-leaved forest soil.</title>
        <authorList>
            <person name="Lv Y."/>
        </authorList>
    </citation>
    <scope>NUCLEOTIDE SEQUENCE [LARGE SCALE GENOMIC DNA]</scope>
    <source>
        <strain evidence="3 4">GDMCC 1.1288</strain>
    </source>
</reference>
<dbReference type="Gene3D" id="2.40.128.270">
    <property type="match status" value="4"/>
</dbReference>
<keyword evidence="4" id="KW-1185">Reference proteome</keyword>
<name>A0A3E1YB87_9BACT</name>
<feature type="domain" description="DUF306" evidence="1">
    <location>
        <begin position="488"/>
        <end position="589"/>
    </location>
</feature>
<dbReference type="Pfam" id="PF03724">
    <property type="entry name" value="META"/>
    <property type="match status" value="4"/>
</dbReference>
<organism evidence="3 4">
    <name type="scientific">Chitinophaga silvatica</name>
    <dbReference type="NCBI Taxonomy" id="2282649"/>
    <lineage>
        <taxon>Bacteria</taxon>
        <taxon>Pseudomonadati</taxon>
        <taxon>Bacteroidota</taxon>
        <taxon>Chitinophagia</taxon>
        <taxon>Chitinophagales</taxon>
        <taxon>Chitinophagaceae</taxon>
        <taxon>Chitinophaga</taxon>
    </lineage>
</organism>
<dbReference type="PANTHER" id="PTHR35535">
    <property type="entry name" value="HEAT SHOCK PROTEIN HSLJ"/>
    <property type="match status" value="1"/>
</dbReference>
<dbReference type="Pfam" id="PF14302">
    <property type="entry name" value="DUF4377"/>
    <property type="match status" value="1"/>
</dbReference>
<dbReference type="EMBL" id="QPMM01000004">
    <property type="protein sequence ID" value="RFS23306.1"/>
    <property type="molecule type" value="Genomic_DNA"/>
</dbReference>
<gene>
    <name evidence="3" type="ORF">DVR12_09810</name>
</gene>
<dbReference type="AlphaFoldDB" id="A0A3E1YB87"/>
<accession>A0A3E1YB87</accession>
<evidence type="ECO:0000313" key="4">
    <source>
        <dbReference type="Proteomes" id="UP000260644"/>
    </source>
</evidence>
<feature type="domain" description="DUF306" evidence="1">
    <location>
        <begin position="359"/>
        <end position="466"/>
    </location>
</feature>
<feature type="domain" description="DUF306" evidence="1">
    <location>
        <begin position="121"/>
        <end position="224"/>
    </location>
</feature>
<dbReference type="RefSeq" id="WP_116975499.1">
    <property type="nucleotide sequence ID" value="NZ_QPMM01000004.1"/>
</dbReference>
<feature type="domain" description="DUF306" evidence="1">
    <location>
        <begin position="241"/>
        <end position="347"/>
    </location>
</feature>
<evidence type="ECO:0000259" key="1">
    <source>
        <dbReference type="Pfam" id="PF03724"/>
    </source>
</evidence>
<dbReference type="InterPro" id="IPR038670">
    <property type="entry name" value="HslJ-like_sf"/>
</dbReference>